<dbReference type="InterPro" id="IPR007867">
    <property type="entry name" value="GMC_OxRtase_C"/>
</dbReference>
<dbReference type="Gene3D" id="3.50.50.60">
    <property type="entry name" value="FAD/NAD(P)-binding domain"/>
    <property type="match status" value="2"/>
</dbReference>
<keyword evidence="4" id="KW-0274">FAD</keyword>
<protein>
    <submittedName>
        <fullName evidence="9">Choline dehydrogenase-like flavoprotein</fullName>
    </submittedName>
</protein>
<comment type="similarity">
    <text evidence="2">Belongs to the GMC oxidoreductase family.</text>
</comment>
<evidence type="ECO:0000256" key="6">
    <source>
        <dbReference type="SAM" id="MobiDB-lite"/>
    </source>
</evidence>
<dbReference type="SUPFAM" id="SSF51905">
    <property type="entry name" value="FAD/NAD(P)-binding domain"/>
    <property type="match status" value="1"/>
</dbReference>
<comment type="cofactor">
    <cofactor evidence="1">
        <name>FAD</name>
        <dbReference type="ChEBI" id="CHEBI:57692"/>
    </cofactor>
</comment>
<comment type="caution">
    <text evidence="9">The sequence shown here is derived from an EMBL/GenBank/DDBJ whole genome shotgun (WGS) entry which is preliminary data.</text>
</comment>
<dbReference type="Pfam" id="PF13450">
    <property type="entry name" value="NAD_binding_8"/>
    <property type="match status" value="1"/>
</dbReference>
<evidence type="ECO:0000256" key="3">
    <source>
        <dbReference type="ARBA" id="ARBA00022630"/>
    </source>
</evidence>
<dbReference type="Pfam" id="PF00732">
    <property type="entry name" value="GMC_oxred_N"/>
    <property type="match status" value="1"/>
</dbReference>
<feature type="domain" description="Glucose-methanol-choline oxidoreductase N-terminal" evidence="7">
    <location>
        <begin position="107"/>
        <end position="327"/>
    </location>
</feature>
<feature type="region of interest" description="Disordered" evidence="6">
    <location>
        <begin position="1"/>
        <end position="20"/>
    </location>
</feature>
<feature type="domain" description="Glucose-methanol-choline oxidoreductase C-terminal" evidence="8">
    <location>
        <begin position="423"/>
        <end position="515"/>
    </location>
</feature>
<keyword evidence="5" id="KW-0560">Oxidoreductase</keyword>
<evidence type="ECO:0000256" key="4">
    <source>
        <dbReference type="ARBA" id="ARBA00022827"/>
    </source>
</evidence>
<evidence type="ECO:0000259" key="8">
    <source>
        <dbReference type="Pfam" id="PF05199"/>
    </source>
</evidence>
<accession>A0ABW8N7A1</accession>
<dbReference type="InterPro" id="IPR036188">
    <property type="entry name" value="FAD/NAD-bd_sf"/>
</dbReference>
<evidence type="ECO:0000256" key="1">
    <source>
        <dbReference type="ARBA" id="ARBA00001974"/>
    </source>
</evidence>
<reference evidence="9 10" key="1">
    <citation type="submission" date="2024-10" db="EMBL/GenBank/DDBJ databases">
        <title>Novel secondary metabolite-producing bacteria for plant disease control.</title>
        <authorList>
            <person name="Chevrette M."/>
        </authorList>
    </citation>
    <scope>NUCLEOTIDE SEQUENCE [LARGE SCALE GENOMIC DNA]</scope>
    <source>
        <strain evidence="9 10">J30 TE3557</strain>
    </source>
</reference>
<dbReference type="PANTHER" id="PTHR42784">
    <property type="entry name" value="PYRANOSE 2-OXIDASE"/>
    <property type="match status" value="1"/>
</dbReference>
<dbReference type="PANTHER" id="PTHR42784:SF1">
    <property type="entry name" value="PYRANOSE 2-OXIDASE"/>
    <property type="match status" value="1"/>
</dbReference>
<name>A0ABW8N7A1_9MICC</name>
<evidence type="ECO:0000313" key="9">
    <source>
        <dbReference type="EMBL" id="MFK4639455.1"/>
    </source>
</evidence>
<keyword evidence="3" id="KW-0285">Flavoprotein</keyword>
<dbReference type="Pfam" id="PF05199">
    <property type="entry name" value="GMC_oxred_C"/>
    <property type="match status" value="1"/>
</dbReference>
<keyword evidence="10" id="KW-1185">Reference proteome</keyword>
<evidence type="ECO:0000259" key="7">
    <source>
        <dbReference type="Pfam" id="PF00732"/>
    </source>
</evidence>
<evidence type="ECO:0000256" key="5">
    <source>
        <dbReference type="ARBA" id="ARBA00023002"/>
    </source>
</evidence>
<sequence>MCVSAVAHPSIDEAPSPEVTDATAVPDEIIRADIAIIGSGMGGGTMAYALKDSGARIVVIERGHRLPAEPENSDLDEVYLKGRYKNADTWYNGRTGQPFKPGVYYWVGGNTKVYGACLPRFRASDFEETRHADGVSPAWPFSYADLEPYYTRAEELFKVRGQVGEDPTEPFHSKAYPYPALDHEPVIEDLAGALRKQGLHPFRMSNGLDADTPEKRALCATSDGAPNEAGLKSDAERIAVDPALDSGNVTLMTDSKVTRLITGDDGRTVIAALVERNDQVVRVEAEKFILAAGAVNSAALLLQSATTEHPRGLANSSGLVGRNYMVHNSTFFIGINPFKVNRTMWQKTLGLNDWYESGPTTPYPLGNLQMLGKLRASMLKMARSWAPNPILKLMSDRSIDIYLTTEDLPRRQNGVSVVNGQIHVWWEPNNLEPHKELVRRVSRAVRRAGYPVIFTERMGIETNSHQCGTAVAGQDPRTSVLNPDCRAHDLDNLWVVDSSFFPSSAALNPALTIAANSLRVAEKILASGGDPQSLPFQRRGELR</sequence>
<dbReference type="InterPro" id="IPR000172">
    <property type="entry name" value="GMC_OxRdtase_N"/>
</dbReference>
<dbReference type="InterPro" id="IPR051473">
    <property type="entry name" value="P2Ox-like"/>
</dbReference>
<organism evidence="9 10">
    <name type="scientific">Paenarthrobacter histidinolovorans</name>
    <dbReference type="NCBI Taxonomy" id="43664"/>
    <lineage>
        <taxon>Bacteria</taxon>
        <taxon>Bacillati</taxon>
        <taxon>Actinomycetota</taxon>
        <taxon>Actinomycetes</taxon>
        <taxon>Micrococcales</taxon>
        <taxon>Micrococcaceae</taxon>
        <taxon>Paenarthrobacter</taxon>
    </lineage>
</organism>
<evidence type="ECO:0000313" key="10">
    <source>
        <dbReference type="Proteomes" id="UP001620520"/>
    </source>
</evidence>
<dbReference type="InterPro" id="IPR022357">
    <property type="entry name" value="MIP_CS"/>
</dbReference>
<gene>
    <name evidence="9" type="ORF">ABIA52_002344</name>
</gene>
<dbReference type="EMBL" id="JBIYEW010000003">
    <property type="protein sequence ID" value="MFK4639455.1"/>
    <property type="molecule type" value="Genomic_DNA"/>
</dbReference>
<proteinExistence type="inferred from homology"/>
<dbReference type="PROSITE" id="PS00221">
    <property type="entry name" value="MIP"/>
    <property type="match status" value="1"/>
</dbReference>
<dbReference type="Proteomes" id="UP001620520">
    <property type="component" value="Unassembled WGS sequence"/>
</dbReference>
<evidence type="ECO:0000256" key="2">
    <source>
        <dbReference type="ARBA" id="ARBA00010790"/>
    </source>
</evidence>